<organism evidence="2 3">
    <name type="scientific">Kwoniella dendrophila CBS 6074</name>
    <dbReference type="NCBI Taxonomy" id="1295534"/>
    <lineage>
        <taxon>Eukaryota</taxon>
        <taxon>Fungi</taxon>
        <taxon>Dikarya</taxon>
        <taxon>Basidiomycota</taxon>
        <taxon>Agaricomycotina</taxon>
        <taxon>Tremellomycetes</taxon>
        <taxon>Tremellales</taxon>
        <taxon>Cryptococcaceae</taxon>
        <taxon>Kwoniella</taxon>
    </lineage>
</organism>
<reference evidence="2 3" key="1">
    <citation type="submission" date="2024-01" db="EMBL/GenBank/DDBJ databases">
        <title>Comparative genomics of Cryptococcus and Kwoniella reveals pathogenesis evolution and contrasting modes of karyotype evolution via chromosome fusion or intercentromeric recombination.</title>
        <authorList>
            <person name="Coelho M.A."/>
            <person name="David-Palma M."/>
            <person name="Shea T."/>
            <person name="Bowers K."/>
            <person name="McGinley-Smith S."/>
            <person name="Mohammad A.W."/>
            <person name="Gnirke A."/>
            <person name="Yurkov A.M."/>
            <person name="Nowrousian M."/>
            <person name="Sun S."/>
            <person name="Cuomo C.A."/>
            <person name="Heitman J."/>
        </authorList>
    </citation>
    <scope>NUCLEOTIDE SEQUENCE [LARGE SCALE GENOMIC DNA]</scope>
    <source>
        <strain evidence="2 3">CBS 6074</strain>
    </source>
</reference>
<evidence type="ECO:0000256" key="1">
    <source>
        <dbReference type="SAM" id="MobiDB-lite"/>
    </source>
</evidence>
<dbReference type="Proteomes" id="UP001355207">
    <property type="component" value="Chromosome 1"/>
</dbReference>
<sequence length="117" mass="13349">MAEFQFVLYLIKDSKEAEFRQAFEKHARSPRMVITFHPATMAPAKLGADINTDSLIVVKSNYQLTPNQIDKLFESVQNASKDLGGSMCPVRDQTGQRVDPEQSKWAKFKRKMHMSSK</sequence>
<evidence type="ECO:0000313" key="3">
    <source>
        <dbReference type="Proteomes" id="UP001355207"/>
    </source>
</evidence>
<evidence type="ECO:0000313" key="2">
    <source>
        <dbReference type="EMBL" id="WWC85324.1"/>
    </source>
</evidence>
<dbReference type="AlphaFoldDB" id="A0AAX4JKB9"/>
<feature type="compositionally biased region" description="Basic residues" evidence="1">
    <location>
        <begin position="106"/>
        <end position="117"/>
    </location>
</feature>
<accession>A0AAX4JKB9</accession>
<dbReference type="GeneID" id="91090858"/>
<keyword evidence="3" id="KW-1185">Reference proteome</keyword>
<feature type="region of interest" description="Disordered" evidence="1">
    <location>
        <begin position="84"/>
        <end position="117"/>
    </location>
</feature>
<name>A0AAX4JKB9_9TREE</name>
<dbReference type="RefSeq" id="XP_066072087.1">
    <property type="nucleotide sequence ID" value="XM_066215990.1"/>
</dbReference>
<gene>
    <name evidence="2" type="ORF">L201_000186</name>
</gene>
<proteinExistence type="predicted"/>
<protein>
    <submittedName>
        <fullName evidence="2">Uncharacterized protein</fullName>
    </submittedName>
</protein>
<dbReference type="EMBL" id="CP144098">
    <property type="protein sequence ID" value="WWC85324.1"/>
    <property type="molecule type" value="Genomic_DNA"/>
</dbReference>